<evidence type="ECO:0000313" key="6">
    <source>
        <dbReference type="Proteomes" id="UP001235712"/>
    </source>
</evidence>
<dbReference type="EMBL" id="JAUSQZ010000001">
    <property type="protein sequence ID" value="MDP9826106.1"/>
    <property type="molecule type" value="Genomic_DNA"/>
</dbReference>
<keyword evidence="1" id="KW-0808">Transferase</keyword>
<keyword evidence="6" id="KW-1185">Reference proteome</keyword>
<dbReference type="SUPFAM" id="SSF69593">
    <property type="entry name" value="Glycerol-3-phosphate (1)-acyltransferase"/>
    <property type="match status" value="1"/>
</dbReference>
<dbReference type="PANTHER" id="PTHR10434:SF55">
    <property type="entry name" value="POSSIBLE ACYLTRANSFERASE"/>
    <property type="match status" value="1"/>
</dbReference>
<evidence type="ECO:0000313" key="5">
    <source>
        <dbReference type="EMBL" id="MDP9826106.1"/>
    </source>
</evidence>
<proteinExistence type="predicted"/>
<feature type="region of interest" description="Disordered" evidence="3">
    <location>
        <begin position="211"/>
        <end position="258"/>
    </location>
</feature>
<evidence type="ECO:0000256" key="3">
    <source>
        <dbReference type="SAM" id="MobiDB-lite"/>
    </source>
</evidence>
<evidence type="ECO:0000259" key="4">
    <source>
        <dbReference type="SMART" id="SM00563"/>
    </source>
</evidence>
<dbReference type="InterPro" id="IPR002123">
    <property type="entry name" value="Plipid/glycerol_acylTrfase"/>
</dbReference>
<dbReference type="CDD" id="cd07989">
    <property type="entry name" value="LPLAT_AGPAT-like"/>
    <property type="match status" value="1"/>
</dbReference>
<dbReference type="Pfam" id="PF01553">
    <property type="entry name" value="Acyltransferase"/>
    <property type="match status" value="1"/>
</dbReference>
<comment type="caution">
    <text evidence="5">The sequence shown here is derived from an EMBL/GenBank/DDBJ whole genome shotgun (WGS) entry which is preliminary data.</text>
</comment>
<reference evidence="5 6" key="1">
    <citation type="submission" date="2023-07" db="EMBL/GenBank/DDBJ databases">
        <title>Sequencing the genomes of 1000 actinobacteria strains.</title>
        <authorList>
            <person name="Klenk H.-P."/>
        </authorList>
    </citation>
    <scope>NUCLEOTIDE SEQUENCE [LARGE SCALE GENOMIC DNA]</scope>
    <source>
        <strain evidence="5 6">DSM 44388</strain>
    </source>
</reference>
<dbReference type="PANTHER" id="PTHR10434">
    <property type="entry name" value="1-ACYL-SN-GLYCEROL-3-PHOSPHATE ACYLTRANSFERASE"/>
    <property type="match status" value="1"/>
</dbReference>
<organism evidence="5 6">
    <name type="scientific">Kineosporia succinea</name>
    <dbReference type="NCBI Taxonomy" id="84632"/>
    <lineage>
        <taxon>Bacteria</taxon>
        <taxon>Bacillati</taxon>
        <taxon>Actinomycetota</taxon>
        <taxon>Actinomycetes</taxon>
        <taxon>Kineosporiales</taxon>
        <taxon>Kineosporiaceae</taxon>
        <taxon>Kineosporia</taxon>
    </lineage>
</organism>
<evidence type="ECO:0000256" key="2">
    <source>
        <dbReference type="ARBA" id="ARBA00023315"/>
    </source>
</evidence>
<protein>
    <submittedName>
        <fullName evidence="5">1-acyl-sn-glycerol-3-phosphate acyltransferase</fullName>
    </submittedName>
</protein>
<dbReference type="SMART" id="SM00563">
    <property type="entry name" value="PlsC"/>
    <property type="match status" value="1"/>
</dbReference>
<gene>
    <name evidence="5" type="ORF">J2S57_001855</name>
</gene>
<dbReference type="GO" id="GO:0016746">
    <property type="term" value="F:acyltransferase activity"/>
    <property type="evidence" value="ECO:0007669"/>
    <property type="project" value="UniProtKB-KW"/>
</dbReference>
<feature type="compositionally biased region" description="Basic residues" evidence="3">
    <location>
        <begin position="246"/>
        <end position="258"/>
    </location>
</feature>
<sequence>MAELVYPPVILAARSVFRALGIRFTVEGAEHVPAQGGAVLASNHISYLDFTFCGLVARPQKRLVRFMCKESVFRNPVAGPLMRGMHHIPVDRAAGTGAFDEAVRALKEGEIVGVFPEATISRSFTLKDFKTGTARMAVAADVPIVPMAIWGGQRIYTKARKPDLGRGKAVMLKAGEPFRPEPGMEAFQVTAEIHSRVDALLQDLQDRYPQQPADDADRWWLPAARGGSAPTPEEARKQDTADAVGKRLRAQAKRARKK</sequence>
<accession>A0ABT9P0A4</accession>
<dbReference type="Proteomes" id="UP001235712">
    <property type="component" value="Unassembled WGS sequence"/>
</dbReference>
<keyword evidence="2 5" id="KW-0012">Acyltransferase</keyword>
<evidence type="ECO:0000256" key="1">
    <source>
        <dbReference type="ARBA" id="ARBA00022679"/>
    </source>
</evidence>
<feature type="domain" description="Phospholipid/glycerol acyltransferase" evidence="4">
    <location>
        <begin position="38"/>
        <end position="152"/>
    </location>
</feature>
<dbReference type="RefSeq" id="WP_307240579.1">
    <property type="nucleotide sequence ID" value="NZ_JAUSQZ010000001.1"/>
</dbReference>
<name>A0ABT9P0A4_9ACTN</name>